<gene>
    <name evidence="1" type="ORF">GA0074692_0222</name>
</gene>
<evidence type="ECO:0000313" key="2">
    <source>
        <dbReference type="Proteomes" id="UP000198959"/>
    </source>
</evidence>
<proteinExistence type="predicted"/>
<reference evidence="2" key="1">
    <citation type="submission" date="2016-06" db="EMBL/GenBank/DDBJ databases">
        <authorList>
            <person name="Varghese N."/>
            <person name="Submissions Spin"/>
        </authorList>
    </citation>
    <scope>NUCLEOTIDE SEQUENCE [LARGE SCALE GENOMIC DNA]</scope>
    <source>
        <strain evidence="2">DSM 43817</strain>
    </source>
</reference>
<dbReference type="AlphaFoldDB" id="A0A1C6RKG8"/>
<dbReference type="EMBL" id="FMHW01000002">
    <property type="protein sequence ID" value="SCL17662.1"/>
    <property type="molecule type" value="Genomic_DNA"/>
</dbReference>
<protein>
    <submittedName>
        <fullName evidence="1">Uncharacterized protein</fullName>
    </submittedName>
</protein>
<keyword evidence="2" id="KW-1185">Reference proteome</keyword>
<accession>A0A1C6RKG8</accession>
<dbReference type="STRING" id="145854.GA0074692_0222"/>
<evidence type="ECO:0000313" key="1">
    <source>
        <dbReference type="EMBL" id="SCL17662.1"/>
    </source>
</evidence>
<sequence>MRLLEEPAKATRNPTHVSIGRSYALYVFRCPASFDHPPATAMQ</sequence>
<organism evidence="1 2">
    <name type="scientific">Micromonospora pallida</name>
    <dbReference type="NCBI Taxonomy" id="145854"/>
    <lineage>
        <taxon>Bacteria</taxon>
        <taxon>Bacillati</taxon>
        <taxon>Actinomycetota</taxon>
        <taxon>Actinomycetes</taxon>
        <taxon>Micromonosporales</taxon>
        <taxon>Micromonosporaceae</taxon>
        <taxon>Micromonospora</taxon>
    </lineage>
</organism>
<name>A0A1C6RKG8_9ACTN</name>
<dbReference type="Proteomes" id="UP000198959">
    <property type="component" value="Unassembled WGS sequence"/>
</dbReference>